<protein>
    <submittedName>
        <fullName evidence="1">Delta endotoxin</fullName>
    </submittedName>
</protein>
<dbReference type="SUPFAM" id="SSF56849">
    <property type="entry name" value="delta-Endotoxin (insectocide), N-terminal domain"/>
    <property type="match status" value="1"/>
</dbReference>
<dbReference type="Proteomes" id="UP001152795">
    <property type="component" value="Unassembled WGS sequence"/>
</dbReference>
<name>A0A7D9EGK3_PARCT</name>
<sequence>MFDSIFAEDVPSYFTEVYKEIERIMHQEITENTINEINGQINGTTEWVKFTYNPRKDSDASKKELYGLLEPKVSDLAINMVAVLEEKTYAESALAVFIIGAGIHLALLQELADVDPNVDDPQQSSYIATIQGYSPEYADHAEKTWETIKKARIAQITKVCIKSQLYPPMAGGPPTDYLYTSEWTDNLTGEKFTDATSFIGGKWTNGNYAELENRANAARTTYINTTIDELQIQMNDPPHAAETWRKLVDQPLAVIE</sequence>
<proteinExistence type="predicted"/>
<evidence type="ECO:0000313" key="1">
    <source>
        <dbReference type="EMBL" id="CAB4007861.1"/>
    </source>
</evidence>
<dbReference type="InterPro" id="IPR036716">
    <property type="entry name" value="Pest_crys_N_sf"/>
</dbReference>
<comment type="caution">
    <text evidence="1">The sequence shown here is derived from an EMBL/GenBank/DDBJ whole genome shotgun (WGS) entry which is preliminary data.</text>
</comment>
<accession>A0A7D9EGK3</accession>
<organism evidence="1 2">
    <name type="scientific">Paramuricea clavata</name>
    <name type="common">Red gorgonian</name>
    <name type="synonym">Violescent sea-whip</name>
    <dbReference type="NCBI Taxonomy" id="317549"/>
    <lineage>
        <taxon>Eukaryota</taxon>
        <taxon>Metazoa</taxon>
        <taxon>Cnidaria</taxon>
        <taxon>Anthozoa</taxon>
        <taxon>Octocorallia</taxon>
        <taxon>Malacalcyonacea</taxon>
        <taxon>Plexauridae</taxon>
        <taxon>Paramuricea</taxon>
    </lineage>
</organism>
<dbReference type="OrthoDB" id="10031721at2759"/>
<dbReference type="AlphaFoldDB" id="A0A7D9EGK3"/>
<dbReference type="GO" id="GO:0090729">
    <property type="term" value="F:toxin activity"/>
    <property type="evidence" value="ECO:0007669"/>
    <property type="project" value="InterPro"/>
</dbReference>
<dbReference type="EMBL" id="CACRXK020005939">
    <property type="protein sequence ID" value="CAB4007861.1"/>
    <property type="molecule type" value="Genomic_DNA"/>
</dbReference>
<gene>
    <name evidence="1" type="ORF">PACLA_8A063270</name>
</gene>
<dbReference type="Gene3D" id="1.20.190.10">
    <property type="entry name" value="Pesticidal crystal protein, N-terminal domain"/>
    <property type="match status" value="1"/>
</dbReference>
<evidence type="ECO:0000313" key="2">
    <source>
        <dbReference type="Proteomes" id="UP001152795"/>
    </source>
</evidence>
<reference evidence="1" key="1">
    <citation type="submission" date="2020-04" db="EMBL/GenBank/DDBJ databases">
        <authorList>
            <person name="Alioto T."/>
            <person name="Alioto T."/>
            <person name="Gomez Garrido J."/>
        </authorList>
    </citation>
    <scope>NUCLEOTIDE SEQUENCE</scope>
    <source>
        <strain evidence="1">A484AB</strain>
    </source>
</reference>
<keyword evidence="2" id="KW-1185">Reference proteome</keyword>